<dbReference type="GO" id="GO:0004519">
    <property type="term" value="F:endonuclease activity"/>
    <property type="evidence" value="ECO:0007669"/>
    <property type="project" value="UniProtKB-KW"/>
</dbReference>
<dbReference type="RefSeq" id="WP_076598795.1">
    <property type="nucleotide sequence ID" value="NZ_CP046976.1"/>
</dbReference>
<keyword evidence="3" id="KW-1185">Reference proteome</keyword>
<evidence type="ECO:0000259" key="1">
    <source>
        <dbReference type="SMART" id="SM00507"/>
    </source>
</evidence>
<dbReference type="SMART" id="SM00507">
    <property type="entry name" value="HNHc"/>
    <property type="match status" value="1"/>
</dbReference>
<accession>A0A1N7J293</accession>
<dbReference type="Gene3D" id="1.10.30.50">
    <property type="match status" value="1"/>
</dbReference>
<evidence type="ECO:0000313" key="3">
    <source>
        <dbReference type="Proteomes" id="UP000186292"/>
    </source>
</evidence>
<dbReference type="GO" id="GO:0003676">
    <property type="term" value="F:nucleic acid binding"/>
    <property type="evidence" value="ECO:0007669"/>
    <property type="project" value="InterPro"/>
</dbReference>
<dbReference type="AlphaFoldDB" id="A0A1N7J293"/>
<dbReference type="CDD" id="cd00085">
    <property type="entry name" value="HNHc"/>
    <property type="match status" value="1"/>
</dbReference>
<gene>
    <name evidence="2" type="ORF">SAMN05444817_103188</name>
</gene>
<keyword evidence="2" id="KW-0540">Nuclease</keyword>
<dbReference type="GO" id="GO:0008270">
    <property type="term" value="F:zinc ion binding"/>
    <property type="evidence" value="ECO:0007669"/>
    <property type="project" value="InterPro"/>
</dbReference>
<dbReference type="Pfam" id="PF01844">
    <property type="entry name" value="HNH"/>
    <property type="match status" value="1"/>
</dbReference>
<dbReference type="Proteomes" id="UP000186292">
    <property type="component" value="Unassembled WGS sequence"/>
</dbReference>
<dbReference type="InterPro" id="IPR003615">
    <property type="entry name" value="HNH_nuc"/>
</dbReference>
<protein>
    <submittedName>
        <fullName evidence="2">HNH endonuclease</fullName>
    </submittedName>
</protein>
<dbReference type="InterPro" id="IPR002711">
    <property type="entry name" value="HNH"/>
</dbReference>
<reference evidence="3" key="1">
    <citation type="submission" date="2017-01" db="EMBL/GenBank/DDBJ databases">
        <authorList>
            <person name="Varghese N."/>
            <person name="Submissions S."/>
        </authorList>
    </citation>
    <scope>NUCLEOTIDE SEQUENCE [LARGE SCALE GENOMIC DNA]</scope>
    <source>
        <strain evidence="3">DSM 44531</strain>
    </source>
</reference>
<organism evidence="2 3">
    <name type="scientific">Corynebacterium appendicis CIP 107643</name>
    <dbReference type="NCBI Taxonomy" id="1161099"/>
    <lineage>
        <taxon>Bacteria</taxon>
        <taxon>Bacillati</taxon>
        <taxon>Actinomycetota</taxon>
        <taxon>Actinomycetes</taxon>
        <taxon>Mycobacteriales</taxon>
        <taxon>Corynebacteriaceae</taxon>
        <taxon>Corynebacterium</taxon>
    </lineage>
</organism>
<dbReference type="EMBL" id="FTOF01000003">
    <property type="protein sequence ID" value="SIS43460.1"/>
    <property type="molecule type" value="Genomic_DNA"/>
</dbReference>
<dbReference type="OrthoDB" id="3513062at2"/>
<proteinExistence type="predicted"/>
<name>A0A1N7J293_9CORY</name>
<keyword evidence="2" id="KW-0255">Endonuclease</keyword>
<evidence type="ECO:0000313" key="2">
    <source>
        <dbReference type="EMBL" id="SIS43460.1"/>
    </source>
</evidence>
<feature type="domain" description="HNH nuclease" evidence="1">
    <location>
        <begin position="229"/>
        <end position="283"/>
    </location>
</feature>
<sequence length="330" mass="36709">MKKWETIHTVYLAPTKWTRQQRHAAHAARAAGFTADQLWVIESRIKHIADEREKWRLRLQLLGVTGRCETLKRKAKEIVPAKEKPTPRKTMGFGKTRDGMRPLNAMGAEEDMAALEFALRKNIASDAPAGPQMFEALMGMLGLRPDSVPATATPSATPAVPRPLVVIPVPDYIEIIKGGGDETLLGLTDGTTITGADYLAKHYGKDLEVALFHPQEGAVNLYRTSRFANQKQRDLARACLTTCPVPDCRHASDNCEVHHITAWSRGGQTNMANLAPLCRYHNRTNDDDPKRRNRGSIVNIRGRPMWKSPRGYSVTNEVHPFGAMSLLFGD</sequence>
<dbReference type="STRING" id="1161099.SAMN05444817_103188"/>
<keyword evidence="2" id="KW-0378">Hydrolase</keyword>